<dbReference type="Proteomes" id="UP000243200">
    <property type="component" value="Unassembled WGS sequence"/>
</dbReference>
<sequence length="95" mass="10809">MDGEISGRGRKRLNEEAEKNEGVLNLTDDCAMQYANSLENKGSSEHHNYSIGQSCRTGSFQRLCSACNLNDVHTTESNVEKIYRFRYTEIKLLMT</sequence>
<organism evidence="2 3">
    <name type="scientific">Plasmodium ovale</name>
    <name type="common">malaria parasite P. ovale</name>
    <dbReference type="NCBI Taxonomy" id="36330"/>
    <lineage>
        <taxon>Eukaryota</taxon>
        <taxon>Sar</taxon>
        <taxon>Alveolata</taxon>
        <taxon>Apicomplexa</taxon>
        <taxon>Aconoidasida</taxon>
        <taxon>Haemosporida</taxon>
        <taxon>Plasmodiidae</taxon>
        <taxon>Plasmodium</taxon>
        <taxon>Plasmodium (Plasmodium)</taxon>
    </lineage>
</organism>
<reference evidence="2 3" key="1">
    <citation type="submission" date="2016-06" db="EMBL/GenBank/DDBJ databases">
        <authorList>
            <consortium name="Pathogen Informatics"/>
        </authorList>
    </citation>
    <scope>NUCLEOTIDE SEQUENCE [LARGE SCALE GENOMIC DNA]</scope>
</reference>
<evidence type="ECO:0000256" key="1">
    <source>
        <dbReference type="SAM" id="MobiDB-lite"/>
    </source>
</evidence>
<protein>
    <submittedName>
        <fullName evidence="2">Uncharacterized protein</fullName>
    </submittedName>
</protein>
<proteinExistence type="predicted"/>
<dbReference type="VEuPathDB" id="PlasmoDB:POWCR01_000011200"/>
<dbReference type="EMBL" id="FLRJ01000029">
    <property type="protein sequence ID" value="SBT72132.1"/>
    <property type="molecule type" value="Genomic_DNA"/>
</dbReference>
<gene>
    <name evidence="2" type="primary">PowCR01_000011200</name>
    <name evidence="2" type="ORF">POWCR01_000011200</name>
</gene>
<evidence type="ECO:0000313" key="2">
    <source>
        <dbReference type="EMBL" id="SBT72132.1"/>
    </source>
</evidence>
<feature type="region of interest" description="Disordered" evidence="1">
    <location>
        <begin position="1"/>
        <end position="20"/>
    </location>
</feature>
<accession>A0A1C3KEX7</accession>
<name>A0A1C3KEX7_PLAOA</name>
<dbReference type="AlphaFoldDB" id="A0A1C3KEX7"/>
<evidence type="ECO:0000313" key="3">
    <source>
        <dbReference type="Proteomes" id="UP000243200"/>
    </source>
</evidence>